<feature type="transmembrane region" description="Helical" evidence="1">
    <location>
        <begin position="101"/>
        <end position="125"/>
    </location>
</feature>
<dbReference type="PANTHER" id="PTHR24177:SF465">
    <property type="entry name" value="OS06G0294400 PROTEIN"/>
    <property type="match status" value="1"/>
</dbReference>
<sequence length="273" mass="29563">MLLATFAVSVTYIARMSTLGGFWDDPESGHRPGDAILKDGHGKRLTAFLCFNAMAFVASLLIIVVLLDRKPRLKEAYGCIAIALISLIGAYTAGSCRETDTTIYVISLVGAVLAFIIFLQAVIYFKEKVPIVGKFIDDIRDACFWAKIKDLHKSVSGRLQRAVSRTPSLRAINSRKAADKASSLVLLLATLAAAITYQAGLDPPGGVWPDNGQGHMAGDPILLTTNHGRYKAFFYCNSVAFVASLVAIILVQNKLLLETHVLEAAMGASWSTW</sequence>
<feature type="domain" description="PGG" evidence="2">
    <location>
        <begin position="178"/>
        <end position="255"/>
    </location>
</feature>
<feature type="domain" description="PGG" evidence="2">
    <location>
        <begin position="1"/>
        <end position="97"/>
    </location>
</feature>
<name>A0A9R0Z850_TRITD</name>
<dbReference type="PANTHER" id="PTHR24177">
    <property type="entry name" value="CASKIN"/>
    <property type="match status" value="1"/>
</dbReference>
<organism evidence="3 4">
    <name type="scientific">Triticum turgidum subsp. durum</name>
    <name type="common">Durum wheat</name>
    <name type="synonym">Triticum durum</name>
    <dbReference type="NCBI Taxonomy" id="4567"/>
    <lineage>
        <taxon>Eukaryota</taxon>
        <taxon>Viridiplantae</taxon>
        <taxon>Streptophyta</taxon>
        <taxon>Embryophyta</taxon>
        <taxon>Tracheophyta</taxon>
        <taxon>Spermatophyta</taxon>
        <taxon>Magnoliopsida</taxon>
        <taxon>Liliopsida</taxon>
        <taxon>Poales</taxon>
        <taxon>Poaceae</taxon>
        <taxon>BOP clade</taxon>
        <taxon>Pooideae</taxon>
        <taxon>Triticodae</taxon>
        <taxon>Triticeae</taxon>
        <taxon>Triticinae</taxon>
        <taxon>Triticum</taxon>
    </lineage>
</organism>
<feature type="transmembrane region" description="Helical" evidence="1">
    <location>
        <begin position="184"/>
        <end position="201"/>
    </location>
</feature>
<dbReference type="Gramene" id="TRITD7Av1G077030.2">
    <property type="protein sequence ID" value="TRITD7Av1G077030.2"/>
    <property type="gene ID" value="TRITD7Av1G077030"/>
</dbReference>
<evidence type="ECO:0000259" key="2">
    <source>
        <dbReference type="Pfam" id="PF13962"/>
    </source>
</evidence>
<dbReference type="InterPro" id="IPR026961">
    <property type="entry name" value="PGG_dom"/>
</dbReference>
<protein>
    <recommendedName>
        <fullName evidence="2">PGG domain-containing protein</fullName>
    </recommendedName>
</protein>
<feature type="transmembrane region" description="Helical" evidence="1">
    <location>
        <begin position="45"/>
        <end position="67"/>
    </location>
</feature>
<dbReference type="GO" id="GO:0016020">
    <property type="term" value="C:membrane"/>
    <property type="evidence" value="ECO:0007669"/>
    <property type="project" value="TreeGrafter"/>
</dbReference>
<dbReference type="Pfam" id="PF13962">
    <property type="entry name" value="PGG"/>
    <property type="match status" value="2"/>
</dbReference>
<dbReference type="Proteomes" id="UP000324705">
    <property type="component" value="Chromosome 7A"/>
</dbReference>
<evidence type="ECO:0000313" key="3">
    <source>
        <dbReference type="EMBL" id="VAI73118.1"/>
    </source>
</evidence>
<keyword evidence="1" id="KW-1133">Transmembrane helix</keyword>
<accession>A0A9R0Z850</accession>
<keyword evidence="4" id="KW-1185">Reference proteome</keyword>
<evidence type="ECO:0000313" key="4">
    <source>
        <dbReference type="Proteomes" id="UP000324705"/>
    </source>
</evidence>
<feature type="transmembrane region" description="Helical" evidence="1">
    <location>
        <begin position="76"/>
        <end position="95"/>
    </location>
</feature>
<gene>
    <name evidence="3" type="ORF">TRITD_7Av1G077030</name>
</gene>
<evidence type="ECO:0000256" key="1">
    <source>
        <dbReference type="SAM" id="Phobius"/>
    </source>
</evidence>
<keyword evidence="1" id="KW-0472">Membrane</keyword>
<proteinExistence type="predicted"/>
<feature type="transmembrane region" description="Helical" evidence="1">
    <location>
        <begin position="232"/>
        <end position="251"/>
    </location>
</feature>
<dbReference type="EMBL" id="LT934123">
    <property type="protein sequence ID" value="VAI73118.1"/>
    <property type="molecule type" value="Genomic_DNA"/>
</dbReference>
<dbReference type="AlphaFoldDB" id="A0A9R0Z850"/>
<reference evidence="3 4" key="1">
    <citation type="submission" date="2017-09" db="EMBL/GenBank/DDBJ databases">
        <authorList>
            <consortium name="International Durum Wheat Genome Sequencing Consortium (IDWGSC)"/>
            <person name="Milanesi L."/>
        </authorList>
    </citation>
    <scope>NUCLEOTIDE SEQUENCE [LARGE SCALE GENOMIC DNA]</scope>
    <source>
        <strain evidence="4">cv. Svevo</strain>
    </source>
</reference>
<keyword evidence="1" id="KW-0812">Transmembrane</keyword>